<dbReference type="GO" id="GO:0005829">
    <property type="term" value="C:cytosol"/>
    <property type="evidence" value="ECO:0007669"/>
    <property type="project" value="TreeGrafter"/>
</dbReference>
<dbReference type="Proteomes" id="UP000294927">
    <property type="component" value="Unassembled WGS sequence"/>
</dbReference>
<evidence type="ECO:0000259" key="1">
    <source>
        <dbReference type="Pfam" id="PF02036"/>
    </source>
</evidence>
<name>A0A4R7VN31_9PSEU</name>
<dbReference type="PANTHER" id="PTHR10094">
    <property type="entry name" value="STEROL CARRIER PROTEIN 2 SCP-2 FAMILY PROTEIN"/>
    <property type="match status" value="1"/>
</dbReference>
<feature type="domain" description="SCP2" evidence="1">
    <location>
        <begin position="99"/>
        <end position="195"/>
    </location>
</feature>
<gene>
    <name evidence="2" type="ORF">CLV71_10686</name>
</gene>
<comment type="caution">
    <text evidence="2">The sequence shown here is derived from an EMBL/GenBank/DDBJ whole genome shotgun (WGS) entry which is preliminary data.</text>
</comment>
<dbReference type="EMBL" id="SOCP01000006">
    <property type="protein sequence ID" value="TDV50745.1"/>
    <property type="molecule type" value="Genomic_DNA"/>
</dbReference>
<dbReference type="InterPro" id="IPR003033">
    <property type="entry name" value="SCP2_sterol-bd_dom"/>
</dbReference>
<accession>A0A4R7VN31</accession>
<sequence>MRIRRKPGVSTASGPVVNSTVDIDAFARAVDPELLDEPQFVQLIDVMDMLGRAGTGVNLAAMRTETFVWFVSRASTAQLDSLMAHPHLRHVVLGEIFRRMTEHLDPKRAAKVDAVVHWRFTGAVEDYDRFETVIENGTCRSGTEPTADPRVTLTLAPADFLRVVTGGVNVAMLFMRGRVKVRGDIAFAAGLINYFDLPRP</sequence>
<reference evidence="2 3" key="1">
    <citation type="submission" date="2019-03" db="EMBL/GenBank/DDBJ databases">
        <title>Genomic Encyclopedia of Archaeal and Bacterial Type Strains, Phase II (KMG-II): from individual species to whole genera.</title>
        <authorList>
            <person name="Goeker M."/>
        </authorList>
    </citation>
    <scope>NUCLEOTIDE SEQUENCE [LARGE SCALE GENOMIC DNA]</scope>
    <source>
        <strain evidence="2 3">DSM 45499</strain>
    </source>
</reference>
<dbReference type="Gene3D" id="3.30.1050.10">
    <property type="entry name" value="SCP2 sterol-binding domain"/>
    <property type="match status" value="1"/>
</dbReference>
<dbReference type="PANTHER" id="PTHR10094:SF25">
    <property type="entry name" value="SCP2 STEROL-BINDING DOMAIN-CONTAINING PROTEIN 1"/>
    <property type="match status" value="1"/>
</dbReference>
<dbReference type="AlphaFoldDB" id="A0A4R7VN31"/>
<organism evidence="2 3">
    <name type="scientific">Actinophytocola oryzae</name>
    <dbReference type="NCBI Taxonomy" id="502181"/>
    <lineage>
        <taxon>Bacteria</taxon>
        <taxon>Bacillati</taxon>
        <taxon>Actinomycetota</taxon>
        <taxon>Actinomycetes</taxon>
        <taxon>Pseudonocardiales</taxon>
        <taxon>Pseudonocardiaceae</taxon>
    </lineage>
</organism>
<protein>
    <submittedName>
        <fullName evidence="2">SCP-2 sterol transfer family protein</fullName>
    </submittedName>
</protein>
<dbReference type="SUPFAM" id="SSF55718">
    <property type="entry name" value="SCP-like"/>
    <property type="match status" value="1"/>
</dbReference>
<evidence type="ECO:0000313" key="2">
    <source>
        <dbReference type="EMBL" id="TDV50745.1"/>
    </source>
</evidence>
<dbReference type="OrthoDB" id="5243187at2"/>
<dbReference type="InterPro" id="IPR036527">
    <property type="entry name" value="SCP2_sterol-bd_dom_sf"/>
</dbReference>
<keyword evidence="3" id="KW-1185">Reference proteome</keyword>
<dbReference type="Pfam" id="PF02036">
    <property type="entry name" value="SCP2"/>
    <property type="match status" value="1"/>
</dbReference>
<evidence type="ECO:0000313" key="3">
    <source>
        <dbReference type="Proteomes" id="UP000294927"/>
    </source>
</evidence>
<proteinExistence type="predicted"/>